<dbReference type="PANTHER" id="PTHR42715:SF10">
    <property type="entry name" value="BETA-GLUCOSIDASE"/>
    <property type="match status" value="1"/>
</dbReference>
<dbReference type="Pfam" id="PF07691">
    <property type="entry name" value="PA14"/>
    <property type="match status" value="1"/>
</dbReference>
<dbReference type="SUPFAM" id="SSF51445">
    <property type="entry name" value="(Trans)glycosidases"/>
    <property type="match status" value="1"/>
</dbReference>
<evidence type="ECO:0000313" key="5">
    <source>
        <dbReference type="EMBL" id="MDQ7903685.1"/>
    </source>
</evidence>
<evidence type="ECO:0000256" key="3">
    <source>
        <dbReference type="SAM" id="SignalP"/>
    </source>
</evidence>
<dbReference type="Gene3D" id="2.60.120.380">
    <property type="match status" value="1"/>
</dbReference>
<dbReference type="SMART" id="SM00758">
    <property type="entry name" value="PA14"/>
    <property type="match status" value="1"/>
</dbReference>
<dbReference type="EMBL" id="JAVHUY010000003">
    <property type="protein sequence ID" value="MDQ7903685.1"/>
    <property type="molecule type" value="Genomic_DNA"/>
</dbReference>
<dbReference type="Gene3D" id="2.60.40.10">
    <property type="entry name" value="Immunoglobulins"/>
    <property type="match status" value="1"/>
</dbReference>
<dbReference type="InterPro" id="IPR036962">
    <property type="entry name" value="Glyco_hydro_3_N_sf"/>
</dbReference>
<protein>
    <submittedName>
        <fullName evidence="5">Glycoside hydrolase family 3 C-terminal domain-containing protein</fullName>
    </submittedName>
</protein>
<accession>A0ABU0Z9G2</accession>
<dbReference type="SMART" id="SM01217">
    <property type="entry name" value="Fn3_like"/>
    <property type="match status" value="1"/>
</dbReference>
<dbReference type="RefSeq" id="WP_308710961.1">
    <property type="nucleotide sequence ID" value="NZ_JAVHUY010000003.1"/>
</dbReference>
<reference evidence="5 6" key="1">
    <citation type="submission" date="2023-08" db="EMBL/GenBank/DDBJ databases">
        <title>Phytohabitans sansha sp. nov., isolated from marine sediment.</title>
        <authorList>
            <person name="Zhao Y."/>
            <person name="Yi K."/>
        </authorList>
    </citation>
    <scope>NUCLEOTIDE SEQUENCE [LARGE SCALE GENOMIC DNA]</scope>
    <source>
        <strain evidence="5 6">ZYX-F-186</strain>
    </source>
</reference>
<dbReference type="InterPro" id="IPR050288">
    <property type="entry name" value="Cellulose_deg_GH3"/>
</dbReference>
<dbReference type="PROSITE" id="PS51820">
    <property type="entry name" value="PA14"/>
    <property type="match status" value="1"/>
</dbReference>
<sequence length="874" mass="91812">MALSRRRGRRVLASLVVAAVGVPLALQFASPGSAAVDPACPWVGSASSPDVKAAQVLARMTQDEKFQVITASRPPTGIPRLCIPGVYQQGGPGGVNQTVKGVTQLPAPLGLAATFDTGLAEQYGAVIGAEERAKGVSMVGAPTLNIDRTPLHGRNYETYGEDPALAGALGASTIQGIQSQDIIAMVKHYAVYNQQTNRFTLNATVDERVIREIYLPAFEDAIKNGGANAVMCSYTSINGEAACGNDWLLNDVLKGDWSFPGVVAPDWGAHTRHNLTAEQVANGGLDYEIPSANVFNTPLRNAVANGQVSQARLDEMAFRALRAIFAAGLVDNPVGTAQPVATTPENQAVGRATAEQGTVLLKNDKDVLPLRNQTRNIAVFGPGASTYPITTGGPSAGVAADSIVTPLDGIKSRAGSSASVRYLEGVEPVTPHNALLPGLPNVPQSTLTTPDGKPGLQGAYFNGDATTPVATRVDRSVNFDWAQGRALGLYPNGQNPPPAGTNRQEWTGTFTAPGNGNYTFDITATGATQVTVDGVQVASVTPTGGAAQTQSWTAKLKAGSTHTVKISSRIANSGQIKFGWQPPKGVVDPEVASAARAAKDADVAIVFATDWGTEWNDRPALNLPGNQDALIAAVAKANKNTIVVLNTGGPVLMPWVDDARAILEGWYAGQSAGTAIASVLWGDTDPAGRLPITFPARADKTPTSDPARFPGIGDEVSYGEGLQVGYRWYDAQQVKPLFPFGHGLSYTDFKLRDLQVTNLPGEGNVAVNVDVTNTGKRTGTQVVQLYLTTPASAGEPPRQLRAFAKVTLGPGKTEQVAMTLDPRDFAYWNSDADTWQVDPGRYTVKVGTSSRDLPLSAQVTVKSRLTLPASSPVN</sequence>
<dbReference type="GO" id="GO:0016787">
    <property type="term" value="F:hydrolase activity"/>
    <property type="evidence" value="ECO:0007669"/>
    <property type="project" value="UniProtKB-KW"/>
</dbReference>
<dbReference type="InterPro" id="IPR001764">
    <property type="entry name" value="Glyco_hydro_3_N"/>
</dbReference>
<proteinExistence type="inferred from homology"/>
<dbReference type="InterPro" id="IPR011658">
    <property type="entry name" value="PA14_dom"/>
</dbReference>
<evidence type="ECO:0000256" key="1">
    <source>
        <dbReference type="ARBA" id="ARBA00005336"/>
    </source>
</evidence>
<comment type="similarity">
    <text evidence="1">Belongs to the glycosyl hydrolase 3 family.</text>
</comment>
<dbReference type="Gene3D" id="3.40.50.1700">
    <property type="entry name" value="Glycoside hydrolase family 3 C-terminal domain"/>
    <property type="match status" value="1"/>
</dbReference>
<name>A0ABU0Z9G2_9ACTN</name>
<dbReference type="Pfam" id="PF01915">
    <property type="entry name" value="Glyco_hydro_3_C"/>
    <property type="match status" value="1"/>
</dbReference>
<dbReference type="InterPro" id="IPR013783">
    <property type="entry name" value="Ig-like_fold"/>
</dbReference>
<dbReference type="PANTHER" id="PTHR42715">
    <property type="entry name" value="BETA-GLUCOSIDASE"/>
    <property type="match status" value="1"/>
</dbReference>
<dbReference type="Pfam" id="PF14310">
    <property type="entry name" value="Fn3-like"/>
    <property type="match status" value="1"/>
</dbReference>
<evidence type="ECO:0000313" key="6">
    <source>
        <dbReference type="Proteomes" id="UP001230908"/>
    </source>
</evidence>
<feature type="signal peptide" evidence="3">
    <location>
        <begin position="1"/>
        <end position="34"/>
    </location>
</feature>
<dbReference type="Proteomes" id="UP001230908">
    <property type="component" value="Unassembled WGS sequence"/>
</dbReference>
<keyword evidence="2 5" id="KW-0378">Hydrolase</keyword>
<dbReference type="InterPro" id="IPR002772">
    <property type="entry name" value="Glyco_hydro_3_C"/>
</dbReference>
<dbReference type="Pfam" id="PF00933">
    <property type="entry name" value="Glyco_hydro_3"/>
    <property type="match status" value="1"/>
</dbReference>
<dbReference type="InterPro" id="IPR017853">
    <property type="entry name" value="GH"/>
</dbReference>
<dbReference type="SUPFAM" id="SSF52279">
    <property type="entry name" value="Beta-D-glucan exohydrolase, C-terminal domain"/>
    <property type="match status" value="1"/>
</dbReference>
<evidence type="ECO:0000259" key="4">
    <source>
        <dbReference type="PROSITE" id="PS51820"/>
    </source>
</evidence>
<dbReference type="InterPro" id="IPR026891">
    <property type="entry name" value="Fn3-like"/>
</dbReference>
<keyword evidence="3" id="KW-0732">Signal</keyword>
<organism evidence="5 6">
    <name type="scientific">Phytohabitans maris</name>
    <dbReference type="NCBI Taxonomy" id="3071409"/>
    <lineage>
        <taxon>Bacteria</taxon>
        <taxon>Bacillati</taxon>
        <taxon>Actinomycetota</taxon>
        <taxon>Actinomycetes</taxon>
        <taxon>Micromonosporales</taxon>
        <taxon>Micromonosporaceae</taxon>
    </lineage>
</organism>
<dbReference type="PRINTS" id="PR00133">
    <property type="entry name" value="GLHYDRLASE3"/>
</dbReference>
<dbReference type="InterPro" id="IPR037524">
    <property type="entry name" value="PA14/GLEYA"/>
</dbReference>
<evidence type="ECO:0000256" key="2">
    <source>
        <dbReference type="ARBA" id="ARBA00022801"/>
    </source>
</evidence>
<feature type="domain" description="PA14" evidence="4">
    <location>
        <begin position="451"/>
        <end position="595"/>
    </location>
</feature>
<gene>
    <name evidence="5" type="ORF">RB614_04035</name>
</gene>
<dbReference type="InterPro" id="IPR036881">
    <property type="entry name" value="Glyco_hydro_3_C_sf"/>
</dbReference>
<feature type="chain" id="PRO_5045960143" evidence="3">
    <location>
        <begin position="35"/>
        <end position="874"/>
    </location>
</feature>
<comment type="caution">
    <text evidence="5">The sequence shown here is derived from an EMBL/GenBank/DDBJ whole genome shotgun (WGS) entry which is preliminary data.</text>
</comment>
<dbReference type="Gene3D" id="3.20.20.300">
    <property type="entry name" value="Glycoside hydrolase, family 3, N-terminal domain"/>
    <property type="match status" value="1"/>
</dbReference>
<keyword evidence="6" id="KW-1185">Reference proteome</keyword>